<dbReference type="EMBL" id="CP090896">
    <property type="protein sequence ID" value="ULT84722.1"/>
    <property type="molecule type" value="Genomic_DNA"/>
</dbReference>
<organism evidence="2 3">
    <name type="scientific">Caenorhabditis briggsae</name>
    <dbReference type="NCBI Taxonomy" id="6238"/>
    <lineage>
        <taxon>Eukaryota</taxon>
        <taxon>Metazoa</taxon>
        <taxon>Ecdysozoa</taxon>
        <taxon>Nematoda</taxon>
        <taxon>Chromadorea</taxon>
        <taxon>Rhabditida</taxon>
        <taxon>Rhabditina</taxon>
        <taxon>Rhabditomorpha</taxon>
        <taxon>Rhabditoidea</taxon>
        <taxon>Rhabditidae</taxon>
        <taxon>Peloderinae</taxon>
        <taxon>Caenorhabditis</taxon>
    </lineage>
</organism>
<feature type="compositionally biased region" description="Pro residues" evidence="1">
    <location>
        <begin position="1"/>
        <end position="16"/>
    </location>
</feature>
<dbReference type="Proteomes" id="UP000827892">
    <property type="component" value="Chromosome X"/>
</dbReference>
<proteinExistence type="predicted"/>
<dbReference type="AlphaFoldDB" id="A0AAE9CWB0"/>
<dbReference type="InterPro" id="IPR021942">
    <property type="entry name" value="DUF3557"/>
</dbReference>
<name>A0AAE9CWB0_CAEBR</name>
<sequence length="242" mass="28186">MGQSHPPNPQSHPPNPQYHADKEKEKRNVPELTLAETVENFLGTSRTVMQKYQKFNDEVAAVGVEYGESVKMLHFAVEYTKTLIRAYVCTNSLLFGGRSEPIRVKRLQMNVNILRLPEAVHIHSKKLDARFTTANGFNSILFGMENLRDDHRELEDKQRKVGNTLTFENIHTRQVEEILNEILGQRRYRENENGDLIIPLYQDKKLRISSEDNHEELPKDPNLWDDYRTIFLKLEVIDVDSE</sequence>
<evidence type="ECO:0000256" key="1">
    <source>
        <dbReference type="SAM" id="MobiDB-lite"/>
    </source>
</evidence>
<protein>
    <submittedName>
        <fullName evidence="2">Uncharacterized protein</fullName>
    </submittedName>
</protein>
<evidence type="ECO:0000313" key="3">
    <source>
        <dbReference type="Proteomes" id="UP000827892"/>
    </source>
</evidence>
<accession>A0AAE9CWB0</accession>
<dbReference type="PANTHER" id="PTHR31379:SF1">
    <property type="entry name" value="F-BOX C PROTEIN-RELATED"/>
    <property type="match status" value="1"/>
</dbReference>
<evidence type="ECO:0000313" key="2">
    <source>
        <dbReference type="EMBL" id="ULT84722.1"/>
    </source>
</evidence>
<reference evidence="2 3" key="1">
    <citation type="submission" date="2022-05" db="EMBL/GenBank/DDBJ databases">
        <title>Chromosome-level reference genomes for two strains of Caenorhabditis briggsae: an improved platform for comparative genomics.</title>
        <authorList>
            <person name="Stevens L."/>
            <person name="Andersen E.C."/>
        </authorList>
    </citation>
    <scope>NUCLEOTIDE SEQUENCE [LARGE SCALE GENOMIC DNA]</scope>
    <source>
        <strain evidence="2">QX1410_ONT</strain>
        <tissue evidence="2">Whole-organism</tissue>
    </source>
</reference>
<feature type="region of interest" description="Disordered" evidence="1">
    <location>
        <begin position="1"/>
        <end position="26"/>
    </location>
</feature>
<gene>
    <name evidence="2" type="ORF">L3Y34_013411</name>
</gene>
<dbReference type="PANTHER" id="PTHR31379">
    <property type="entry name" value="F-BOX C PROTEIN-RELATED-RELATED"/>
    <property type="match status" value="1"/>
</dbReference>